<evidence type="ECO:0000256" key="4">
    <source>
        <dbReference type="ARBA" id="ARBA00022807"/>
    </source>
</evidence>
<dbReference type="SMART" id="SM00230">
    <property type="entry name" value="CysPc"/>
    <property type="match status" value="1"/>
</dbReference>
<organism evidence="7 8">
    <name type="scientific">Rhodofomes roseus</name>
    <dbReference type="NCBI Taxonomy" id="34475"/>
    <lineage>
        <taxon>Eukaryota</taxon>
        <taxon>Fungi</taxon>
        <taxon>Dikarya</taxon>
        <taxon>Basidiomycota</taxon>
        <taxon>Agaricomycotina</taxon>
        <taxon>Agaricomycetes</taxon>
        <taxon>Polyporales</taxon>
        <taxon>Rhodofomes</taxon>
    </lineage>
</organism>
<protein>
    <recommendedName>
        <fullName evidence="6">Calpain catalytic domain-containing protein</fullName>
    </recommendedName>
</protein>
<dbReference type="PROSITE" id="PS50203">
    <property type="entry name" value="CALPAIN_CAT"/>
    <property type="match status" value="1"/>
</dbReference>
<dbReference type="InterPro" id="IPR036213">
    <property type="entry name" value="Calpain_III_sf"/>
</dbReference>
<feature type="domain" description="Calpain catalytic" evidence="6">
    <location>
        <begin position="157"/>
        <end position="393"/>
    </location>
</feature>
<evidence type="ECO:0000313" key="7">
    <source>
        <dbReference type="EMBL" id="KAH9834125.1"/>
    </source>
</evidence>
<keyword evidence="4" id="KW-0788">Thiol protease</keyword>
<dbReference type="RefSeq" id="XP_047776781.1">
    <property type="nucleotide sequence ID" value="XM_047924345.1"/>
</dbReference>
<evidence type="ECO:0000259" key="6">
    <source>
        <dbReference type="PROSITE" id="PS50203"/>
    </source>
</evidence>
<evidence type="ECO:0000256" key="1">
    <source>
        <dbReference type="ARBA" id="ARBA00010193"/>
    </source>
</evidence>
<evidence type="ECO:0000313" key="8">
    <source>
        <dbReference type="Proteomes" id="UP000814176"/>
    </source>
</evidence>
<comment type="caution">
    <text evidence="7">The sequence shown here is derived from an EMBL/GenBank/DDBJ whole genome shotgun (WGS) entry which is preliminary data.</text>
</comment>
<evidence type="ECO:0000256" key="2">
    <source>
        <dbReference type="ARBA" id="ARBA00022670"/>
    </source>
</evidence>
<dbReference type="InterPro" id="IPR036181">
    <property type="entry name" value="MIT_dom_sf"/>
</dbReference>
<dbReference type="SUPFAM" id="SSF49758">
    <property type="entry name" value="Calpain large subunit, middle domain (domain III)"/>
    <property type="match status" value="3"/>
</dbReference>
<dbReference type="PANTHER" id="PTHR46143">
    <property type="entry name" value="CALPAIN-7"/>
    <property type="match status" value="1"/>
</dbReference>
<keyword evidence="2" id="KW-0645">Protease</keyword>
<dbReference type="Pfam" id="PF00648">
    <property type="entry name" value="Peptidase_C2"/>
    <property type="match status" value="1"/>
</dbReference>
<dbReference type="PANTHER" id="PTHR46143:SF1">
    <property type="entry name" value="CALPAIN-7"/>
    <property type="match status" value="1"/>
</dbReference>
<comment type="caution">
    <text evidence="5">Lacks conserved residue(s) required for the propagation of feature annotation.</text>
</comment>
<dbReference type="Gene3D" id="1.20.58.80">
    <property type="entry name" value="Phosphotransferase system, lactose/cellobiose-type IIA subunit"/>
    <property type="match status" value="1"/>
</dbReference>
<comment type="similarity">
    <text evidence="1">Belongs to the peptidase C2 family. PalB/RIM13 subfamily.</text>
</comment>
<name>A0ABQ8KB13_9APHY</name>
<dbReference type="InterPro" id="IPR051297">
    <property type="entry name" value="PalB/RIM13"/>
</dbReference>
<evidence type="ECO:0000256" key="3">
    <source>
        <dbReference type="ARBA" id="ARBA00022801"/>
    </source>
</evidence>
<sequence length="816" mass="91168">MPLMAPTRIEHTLQEAETTYSKAAKSELHGDFDRAFRLYVKAAEDFLHLGQICHDARQRASSKDQAAKALERAEKIKQARPELRPLARHHFAEQEQLYVLRKSALVNGVRYPLWDEDANGLRDIRHPALSLDQQRNHAVWRKAENSSVNLASSPLEPQDIVQHIVTDCSVCGSIAVCICHNRRFQTELGWSSFFSTESSQSAQEPNTGIYHVRLLFNGAYRRVAIDDKLPTYPDGTFMCLTTGDKRQIWPSLLEKAYMKLMGGYDFPGSDSCIDLHALAGWIPEHVNLKSSNSQRERLWARMAQGSYNGSCMLTLGTGEKADSLPLDDINLLPAHCYAVIDVSSSPENRELTILDSWCHAEPGPTNDDTIEHKRPHTFKLSWDIARNVFDGVYLSWDPGIFEYQITFHGTWTAGSLSLKEEDTHSCHFRLQLRTGISKGQRGDEDIWVQLTRHVTDTRRTSEYISLLVNGDEDTKRSPTDINPLTLKGEYTNDIHTLVRYTASRADQVLHLVAAYEGRLSDVGFTVTVYSNTNISWIEEIPKALYSKELDGAFSSKTAGGHHGNPTFMDNPQYHLRIHPRESSHKSVSAANSKACTSIALRSPRHIPVNISLVWSKGERITEMGHNELAANSGPYGFGYAHVTRDLPVGDYTLIASTFEPQQFGSFRLRVESQLRFELTPLPQEGAGMFDKVVRGAWTAETAGGGPSSSRYTTNPRYEVQVDTATQLKVRLQLLETVPPASVNVSLFRHKSPRHSSLETTSGPYSDGVAGVATPQVTLQPGIYHVVPSTYNPGLLRAFKLIFYSSTAVKISPVPHA</sequence>
<keyword evidence="8" id="KW-1185">Reference proteome</keyword>
<dbReference type="Proteomes" id="UP000814176">
    <property type="component" value="Unassembled WGS sequence"/>
</dbReference>
<dbReference type="SUPFAM" id="SSF116846">
    <property type="entry name" value="MIT domain"/>
    <property type="match status" value="1"/>
</dbReference>
<evidence type="ECO:0000256" key="5">
    <source>
        <dbReference type="PROSITE-ProRule" id="PRU00239"/>
    </source>
</evidence>
<dbReference type="EMBL" id="JADCUA010000016">
    <property type="protein sequence ID" value="KAH9834125.1"/>
    <property type="molecule type" value="Genomic_DNA"/>
</dbReference>
<dbReference type="Gene3D" id="2.60.120.380">
    <property type="match status" value="2"/>
</dbReference>
<dbReference type="SMART" id="SM00720">
    <property type="entry name" value="calpain_III"/>
    <property type="match status" value="1"/>
</dbReference>
<accession>A0ABQ8KB13</accession>
<dbReference type="SUPFAM" id="SSF54001">
    <property type="entry name" value="Cysteine proteinases"/>
    <property type="match status" value="1"/>
</dbReference>
<gene>
    <name evidence="7" type="ORF">C8Q71DRAFT_771270</name>
</gene>
<keyword evidence="3" id="KW-0378">Hydrolase</keyword>
<proteinExistence type="inferred from homology"/>
<dbReference type="InterPro" id="IPR001300">
    <property type="entry name" value="Peptidase_C2_calpain_cat"/>
</dbReference>
<reference evidence="7 8" key="1">
    <citation type="journal article" date="2021" name="Environ. Microbiol.">
        <title>Gene family expansions and transcriptome signatures uncover fungal adaptations to wood decay.</title>
        <authorList>
            <person name="Hage H."/>
            <person name="Miyauchi S."/>
            <person name="Viragh M."/>
            <person name="Drula E."/>
            <person name="Min B."/>
            <person name="Chaduli D."/>
            <person name="Navarro D."/>
            <person name="Favel A."/>
            <person name="Norest M."/>
            <person name="Lesage-Meessen L."/>
            <person name="Balint B."/>
            <person name="Merenyi Z."/>
            <person name="de Eugenio L."/>
            <person name="Morin E."/>
            <person name="Martinez A.T."/>
            <person name="Baldrian P."/>
            <person name="Stursova M."/>
            <person name="Martinez M.J."/>
            <person name="Novotny C."/>
            <person name="Magnuson J.K."/>
            <person name="Spatafora J.W."/>
            <person name="Maurice S."/>
            <person name="Pangilinan J."/>
            <person name="Andreopoulos W."/>
            <person name="LaButti K."/>
            <person name="Hundley H."/>
            <person name="Na H."/>
            <person name="Kuo A."/>
            <person name="Barry K."/>
            <person name="Lipzen A."/>
            <person name="Henrissat B."/>
            <person name="Riley R."/>
            <person name="Ahrendt S."/>
            <person name="Nagy L.G."/>
            <person name="Grigoriev I.V."/>
            <person name="Martin F."/>
            <person name="Rosso M.N."/>
        </authorList>
    </citation>
    <scope>NUCLEOTIDE SEQUENCE [LARGE SCALE GENOMIC DNA]</scope>
    <source>
        <strain evidence="7 8">CIRM-BRFM 1785</strain>
    </source>
</reference>
<dbReference type="InterPro" id="IPR038765">
    <property type="entry name" value="Papain-like_cys_pep_sf"/>
</dbReference>
<dbReference type="GeneID" id="72005077"/>
<dbReference type="InterPro" id="IPR022683">
    <property type="entry name" value="Calpain_III"/>
</dbReference>